<accession>A0ABY4W3P3</accession>
<proteinExistence type="predicted"/>
<organism evidence="1 2">
    <name type="scientific">Sneathiella marina</name>
    <dbReference type="NCBI Taxonomy" id="2950108"/>
    <lineage>
        <taxon>Bacteria</taxon>
        <taxon>Pseudomonadati</taxon>
        <taxon>Pseudomonadota</taxon>
        <taxon>Alphaproteobacteria</taxon>
        <taxon>Sneathiellales</taxon>
        <taxon>Sneathiellaceae</taxon>
        <taxon>Sneathiella</taxon>
    </lineage>
</organism>
<gene>
    <name evidence="1" type="ORF">NBZ79_16400</name>
</gene>
<dbReference type="PROSITE" id="PS51257">
    <property type="entry name" value="PROKAR_LIPOPROTEIN"/>
    <property type="match status" value="1"/>
</dbReference>
<evidence type="ECO:0000313" key="1">
    <source>
        <dbReference type="EMBL" id="USG60743.1"/>
    </source>
</evidence>
<protein>
    <recommendedName>
        <fullName evidence="3">SHOCT domain-containing protein</fullName>
    </recommendedName>
</protein>
<evidence type="ECO:0000313" key="2">
    <source>
        <dbReference type="Proteomes" id="UP001056291"/>
    </source>
</evidence>
<dbReference type="EMBL" id="CP098747">
    <property type="protein sequence ID" value="USG60743.1"/>
    <property type="molecule type" value="Genomic_DNA"/>
</dbReference>
<evidence type="ECO:0008006" key="3">
    <source>
        <dbReference type="Google" id="ProtNLM"/>
    </source>
</evidence>
<name>A0ABY4W3P3_9PROT</name>
<keyword evidence="2" id="KW-1185">Reference proteome</keyword>
<dbReference type="RefSeq" id="WP_251933623.1">
    <property type="nucleotide sequence ID" value="NZ_CP098747.1"/>
</dbReference>
<reference evidence="1" key="1">
    <citation type="submission" date="2022-06" db="EMBL/GenBank/DDBJ databases">
        <title>Sneathiella actinostolidae sp. nov., isolated from a sea anemonein the Western Pacific Ocean.</title>
        <authorList>
            <person name="Wei M.J."/>
        </authorList>
    </citation>
    <scope>NUCLEOTIDE SEQUENCE</scope>
    <source>
        <strain evidence="1">PHK-P5</strain>
    </source>
</reference>
<sequence>MSKFWIILSTVAFLSACGSNEPATVTDKTVGQELIDLKKAFDTGTISKDEYEDLREAILDKNS</sequence>
<dbReference type="Proteomes" id="UP001056291">
    <property type="component" value="Chromosome"/>
</dbReference>